<accession>A0A7X0P8Q1</accession>
<dbReference type="Proteomes" id="UP000565579">
    <property type="component" value="Unassembled WGS sequence"/>
</dbReference>
<protein>
    <submittedName>
        <fullName evidence="1">FxLD family lantipeptide</fullName>
    </submittedName>
</protein>
<organism evidence="1 2">
    <name type="scientific">Nonomuraea rubra</name>
    <dbReference type="NCBI Taxonomy" id="46180"/>
    <lineage>
        <taxon>Bacteria</taxon>
        <taxon>Bacillati</taxon>
        <taxon>Actinomycetota</taxon>
        <taxon>Actinomycetes</taxon>
        <taxon>Streptosporangiales</taxon>
        <taxon>Streptosporangiaceae</taxon>
        <taxon>Nonomuraea</taxon>
    </lineage>
</organism>
<sequence>MPPTATATTPKPVVEDPWDLDMRVVEASIPIPKMLCSTGDGCGSSCSTSACTTNVADPS</sequence>
<dbReference type="InterPro" id="IPR027575">
    <property type="entry name" value="LD_lanti_pre"/>
</dbReference>
<proteinExistence type="predicted"/>
<gene>
    <name evidence="1" type="ORF">HD593_011902</name>
</gene>
<evidence type="ECO:0000313" key="2">
    <source>
        <dbReference type="Proteomes" id="UP000565579"/>
    </source>
</evidence>
<keyword evidence="2" id="KW-1185">Reference proteome</keyword>
<name>A0A7X0P8Q1_9ACTN</name>
<dbReference type="RefSeq" id="WP_185111497.1">
    <property type="nucleotide sequence ID" value="NZ_JACHMI010000001.1"/>
</dbReference>
<reference evidence="1 2" key="1">
    <citation type="submission" date="2020-08" db="EMBL/GenBank/DDBJ databases">
        <title>Sequencing the genomes of 1000 actinobacteria strains.</title>
        <authorList>
            <person name="Klenk H.-P."/>
        </authorList>
    </citation>
    <scope>NUCLEOTIDE SEQUENCE [LARGE SCALE GENOMIC DNA]</scope>
    <source>
        <strain evidence="1 2">DSM 43768</strain>
    </source>
</reference>
<dbReference type="AlphaFoldDB" id="A0A7X0P8Q1"/>
<evidence type="ECO:0000313" key="1">
    <source>
        <dbReference type="EMBL" id="MBB6557107.1"/>
    </source>
</evidence>
<dbReference type="EMBL" id="JACHMI010000001">
    <property type="protein sequence ID" value="MBB6557107.1"/>
    <property type="molecule type" value="Genomic_DNA"/>
</dbReference>
<comment type="caution">
    <text evidence="1">The sequence shown here is derived from an EMBL/GenBank/DDBJ whole genome shotgun (WGS) entry which is preliminary data.</text>
</comment>
<dbReference type="NCBIfam" id="TIGR04363">
    <property type="entry name" value="LD_lanti_pre"/>
    <property type="match status" value="1"/>
</dbReference>